<dbReference type="RefSeq" id="WP_015478994.1">
    <property type="nucleotide sequence ID" value="NZ_CP189774.1"/>
</dbReference>
<dbReference type="EMBL" id="NJBA01000001">
    <property type="protein sequence ID" value="OWP52928.1"/>
    <property type="molecule type" value="Genomic_DNA"/>
</dbReference>
<name>A0A246FF38_PSENT</name>
<dbReference type="AlphaFoldDB" id="A0A246FF38"/>
<proteinExistence type="predicted"/>
<reference evidence="1 2" key="1">
    <citation type="submission" date="2017-06" db="EMBL/GenBank/DDBJ databases">
        <title>Draft genome of Pseudomonas nitroreducens DF05.</title>
        <authorList>
            <person name="Iyer R."/>
        </authorList>
    </citation>
    <scope>NUCLEOTIDE SEQUENCE [LARGE SCALE GENOMIC DNA]</scope>
    <source>
        <strain evidence="1 2">DF05</strain>
    </source>
</reference>
<evidence type="ECO:0008006" key="3">
    <source>
        <dbReference type="Google" id="ProtNLM"/>
    </source>
</evidence>
<comment type="caution">
    <text evidence="1">The sequence shown here is derived from an EMBL/GenBank/DDBJ whole genome shotgun (WGS) entry which is preliminary data.</text>
</comment>
<gene>
    <name evidence="1" type="ORF">CEG18_03555</name>
</gene>
<accession>A0A246FF38</accession>
<dbReference type="Proteomes" id="UP000198145">
    <property type="component" value="Unassembled WGS sequence"/>
</dbReference>
<protein>
    <recommendedName>
        <fullName evidence="3">Lipoprotein</fullName>
    </recommendedName>
</protein>
<evidence type="ECO:0000313" key="1">
    <source>
        <dbReference type="EMBL" id="OWP52928.1"/>
    </source>
</evidence>
<sequence>MDFKRIAIATALFASLAGCQTMTTNQAIVPLQAATAQMIGLASSDELVVSDVKAGQPDALGGQELSYVATTTKGRVFNCTSRMMPGLLTDPAKLTNPSCTPVVAHSNTATK</sequence>
<dbReference type="eggNOG" id="ENOG5032RRT">
    <property type="taxonomic scope" value="Bacteria"/>
</dbReference>
<dbReference type="PROSITE" id="PS51257">
    <property type="entry name" value="PROKAR_LIPOPROTEIN"/>
    <property type="match status" value="1"/>
</dbReference>
<organism evidence="1 2">
    <name type="scientific">Pseudomonas nitroreducens</name>
    <dbReference type="NCBI Taxonomy" id="46680"/>
    <lineage>
        <taxon>Bacteria</taxon>
        <taxon>Pseudomonadati</taxon>
        <taxon>Pseudomonadota</taxon>
        <taxon>Gammaproteobacteria</taxon>
        <taxon>Pseudomonadales</taxon>
        <taxon>Pseudomonadaceae</taxon>
        <taxon>Pseudomonas</taxon>
    </lineage>
</organism>
<evidence type="ECO:0000313" key="2">
    <source>
        <dbReference type="Proteomes" id="UP000198145"/>
    </source>
</evidence>